<dbReference type="EMBL" id="OU895877">
    <property type="protein sequence ID" value="CAG9800827.1"/>
    <property type="molecule type" value="Genomic_DNA"/>
</dbReference>
<dbReference type="InterPro" id="IPR018629">
    <property type="entry name" value="XK-rel"/>
</dbReference>
<protein>
    <recommendedName>
        <fullName evidence="7">XK-related protein</fullName>
    </recommendedName>
</protein>
<feature type="transmembrane region" description="Helical" evidence="7">
    <location>
        <begin position="236"/>
        <end position="258"/>
    </location>
</feature>
<dbReference type="OrthoDB" id="6356248at2759"/>
<feature type="compositionally biased region" description="Acidic residues" evidence="8">
    <location>
        <begin position="924"/>
        <end position="937"/>
    </location>
</feature>
<keyword evidence="3" id="KW-1003">Cell membrane</keyword>
<organism evidence="9 10">
    <name type="scientific">Chironomus riparius</name>
    <dbReference type="NCBI Taxonomy" id="315576"/>
    <lineage>
        <taxon>Eukaryota</taxon>
        <taxon>Metazoa</taxon>
        <taxon>Ecdysozoa</taxon>
        <taxon>Arthropoda</taxon>
        <taxon>Hexapoda</taxon>
        <taxon>Insecta</taxon>
        <taxon>Pterygota</taxon>
        <taxon>Neoptera</taxon>
        <taxon>Endopterygota</taxon>
        <taxon>Diptera</taxon>
        <taxon>Nematocera</taxon>
        <taxon>Chironomoidea</taxon>
        <taxon>Chironomidae</taxon>
        <taxon>Chironominae</taxon>
        <taxon>Chironomus</taxon>
    </lineage>
</organism>
<feature type="compositionally biased region" description="Polar residues" evidence="8">
    <location>
        <begin position="728"/>
        <end position="743"/>
    </location>
</feature>
<feature type="transmembrane region" description="Helical" evidence="7">
    <location>
        <begin position="331"/>
        <end position="351"/>
    </location>
</feature>
<feature type="transmembrane region" description="Helical" evidence="7">
    <location>
        <begin position="138"/>
        <end position="160"/>
    </location>
</feature>
<evidence type="ECO:0000256" key="4">
    <source>
        <dbReference type="ARBA" id="ARBA00022692"/>
    </source>
</evidence>
<dbReference type="AlphaFoldDB" id="A0A9N9WR14"/>
<evidence type="ECO:0000256" key="3">
    <source>
        <dbReference type="ARBA" id="ARBA00022475"/>
    </source>
</evidence>
<evidence type="ECO:0000256" key="5">
    <source>
        <dbReference type="ARBA" id="ARBA00022989"/>
    </source>
</evidence>
<name>A0A9N9WR14_9DIPT</name>
<gene>
    <name evidence="9" type="ORF">CHIRRI_LOCUS3765</name>
</gene>
<feature type="transmembrane region" description="Helical" evidence="7">
    <location>
        <begin position="270"/>
        <end position="288"/>
    </location>
</feature>
<sequence>MAEFLPICDNLFNVISLAAYFCDCVFDIVLGYALLERGRINFFIAVVLIIAGSLIVSQIVSLKWYLRSRKLNAPVNNNQETINEEDEDEDEQCPKSKIMKYSVIGLHVGQLGVIWRYAKLFVPVDLRYVKHEVRDLCILRLIHAFCEAAPMLILQCYILMTLQTNEDNSINSIKIKTLGGQLSTHLVQQSTIVQQYRQKTFKDLNTISAFLSLFSVAWALASFSKNVSKHNVHRLVLTWLGVIFQFFWRLGTITSRVLSLTAYASVYKKWIFLVIILHWISMFLWLISPKNAFHGEQISRIKKILLSGLVAFIYIFAYINLQEANHRQKMMIFYIVMFLENCLLVSLWMVGIWPERTENWYSIPLYVLGTFFGGILIMIIYYKYFHIRRLGYENDDGTDKFDKCLSYSNVCRCSDSKSNYSSIFSCETNFHHKKDRENCEDNKGRHHHHAPTNEHLKGIFNCKFSNPVHNATKRKKKKPTSFIPPPNLNLQGNMNSISINENVKQTTNPALQPQINMGGPMSIIPFWRQPLPRNSIAGGSSETEGSVASSRINIQLKLQEKKQKQLAELKIIEEEIKQGKLGRSSKMTHDSCENDEGGNILPRLPAPRSKKHIDIETIDFRRNSSCSETDNMNILLYQLQQKSESTAIMYNNFSSNNGSIAAALTKFSHEILTNIGESANNNSNNSLSNKQQSASSTMTSTTSENENNSLTRQIVSTRKKILHHNLTNNLNVQARASPSSRIGSPNCHYDHRQSAYNSLEGKKTDTNRSSNSKNENSGSNSNSNVNTNSIEKEKSLASQLIKRQMARGNTPEILLTPSHLDGNSHYYQHIPTVPVRNGINDNSNNYISDFRNNTNNFTSTNGVGYERAIHMDDECESPNVASDIDSQMSLPRSYTLPREFKFNRQGRKIIKNEHFVASTNSSDGDVDSCDDNEDNDDDSRKMPVSQRMRNRRTNNLNKNRIHSPFTNMSPNIITQQQYQSAYNMRVNQVNNLDLINGCIDNPYDMESNQESPARQNRSRVYAHNPYNRHETKL</sequence>
<feature type="transmembrane region" description="Helical" evidence="7">
    <location>
        <begin position="300"/>
        <end position="319"/>
    </location>
</feature>
<feature type="region of interest" description="Disordered" evidence="8">
    <location>
        <begin position="582"/>
        <end position="606"/>
    </location>
</feature>
<dbReference type="GO" id="GO:0005886">
    <property type="term" value="C:plasma membrane"/>
    <property type="evidence" value="ECO:0007669"/>
    <property type="project" value="UniProtKB-SubCell"/>
</dbReference>
<dbReference type="PANTHER" id="PTHR16024:SF4">
    <property type="entry name" value="XK-RELATED PROTEIN"/>
    <property type="match status" value="1"/>
</dbReference>
<feature type="transmembrane region" description="Helical" evidence="7">
    <location>
        <begin position="40"/>
        <end position="62"/>
    </location>
</feature>
<comment type="subcellular location">
    <subcellularLocation>
        <location evidence="1">Cell membrane</location>
        <topology evidence="1">Multi-pass membrane protein</topology>
    </subcellularLocation>
    <subcellularLocation>
        <location evidence="7">Membrane</location>
        <topology evidence="7">Multi-pass membrane protein</topology>
    </subcellularLocation>
</comment>
<comment type="similarity">
    <text evidence="2 7">Belongs to the XK family.</text>
</comment>
<feature type="region of interest" description="Disordered" evidence="8">
    <location>
        <begin position="1003"/>
        <end position="1033"/>
    </location>
</feature>
<feature type="compositionally biased region" description="Low complexity" evidence="8">
    <location>
        <begin position="767"/>
        <end position="788"/>
    </location>
</feature>
<proteinExistence type="inferred from homology"/>
<reference evidence="9" key="2">
    <citation type="submission" date="2022-10" db="EMBL/GenBank/DDBJ databases">
        <authorList>
            <consortium name="ENA_rothamsted_submissions"/>
            <consortium name="culmorum"/>
            <person name="King R."/>
        </authorList>
    </citation>
    <scope>NUCLEOTIDE SEQUENCE</scope>
</reference>
<dbReference type="InterPro" id="IPR050895">
    <property type="entry name" value="XK-related_scramblase"/>
</dbReference>
<feature type="region of interest" description="Disordered" evidence="8">
    <location>
        <begin position="470"/>
        <end position="489"/>
    </location>
</feature>
<feature type="region of interest" description="Disordered" evidence="8">
    <location>
        <begin position="678"/>
        <end position="710"/>
    </location>
</feature>
<evidence type="ECO:0000313" key="10">
    <source>
        <dbReference type="Proteomes" id="UP001153620"/>
    </source>
</evidence>
<feature type="region of interest" description="Disordered" evidence="8">
    <location>
        <begin position="915"/>
        <end position="952"/>
    </location>
</feature>
<keyword evidence="6 7" id="KW-0472">Membrane</keyword>
<dbReference type="PANTHER" id="PTHR16024">
    <property type="entry name" value="XK-RELATED PROTEIN"/>
    <property type="match status" value="1"/>
</dbReference>
<evidence type="ECO:0000256" key="8">
    <source>
        <dbReference type="SAM" id="MobiDB-lite"/>
    </source>
</evidence>
<evidence type="ECO:0000256" key="2">
    <source>
        <dbReference type="ARBA" id="ARBA00008789"/>
    </source>
</evidence>
<dbReference type="Pfam" id="PF09815">
    <property type="entry name" value="XK-related"/>
    <property type="match status" value="1"/>
</dbReference>
<evidence type="ECO:0000256" key="7">
    <source>
        <dbReference type="RuleBase" id="RU910716"/>
    </source>
</evidence>
<keyword evidence="5 7" id="KW-1133">Transmembrane helix</keyword>
<evidence type="ECO:0000313" key="9">
    <source>
        <dbReference type="EMBL" id="CAG9800827.1"/>
    </source>
</evidence>
<evidence type="ECO:0000256" key="1">
    <source>
        <dbReference type="ARBA" id="ARBA00004651"/>
    </source>
</evidence>
<feature type="transmembrane region" description="Helical" evidence="7">
    <location>
        <begin position="204"/>
        <end position="224"/>
    </location>
</feature>
<reference evidence="9" key="1">
    <citation type="submission" date="2022-01" db="EMBL/GenBank/DDBJ databases">
        <authorList>
            <person name="King R."/>
        </authorList>
    </citation>
    <scope>NUCLEOTIDE SEQUENCE</scope>
</reference>
<evidence type="ECO:0000256" key="6">
    <source>
        <dbReference type="ARBA" id="ARBA00023136"/>
    </source>
</evidence>
<accession>A0A9N9WR14</accession>
<keyword evidence="4 7" id="KW-0812">Transmembrane</keyword>
<feature type="compositionally biased region" description="Polar residues" evidence="8">
    <location>
        <begin position="1006"/>
        <end position="1015"/>
    </location>
</feature>
<feature type="transmembrane region" description="Helical" evidence="7">
    <location>
        <begin position="363"/>
        <end position="382"/>
    </location>
</feature>
<dbReference type="Proteomes" id="UP001153620">
    <property type="component" value="Chromosome 1"/>
</dbReference>
<keyword evidence="10" id="KW-1185">Reference proteome</keyword>
<feature type="transmembrane region" description="Helical" evidence="7">
    <location>
        <begin position="12"/>
        <end position="34"/>
    </location>
</feature>
<feature type="region of interest" description="Disordered" evidence="8">
    <location>
        <begin position="728"/>
        <end position="788"/>
    </location>
</feature>